<dbReference type="AlphaFoldDB" id="A0A3L8GQX7"/>
<name>A0A3L8GQX7_STRIN</name>
<reference evidence="2 3" key="1">
    <citation type="submission" date="2018-06" db="EMBL/GenBank/DDBJ databases">
        <title>Mutators as drivers of adaptation in pathogenic bacteria and a risk factor for host jumps and vaccine escape.</title>
        <authorList>
            <person name="Barnes A.C."/>
            <person name="Silayeva O."/>
        </authorList>
    </citation>
    <scope>NUCLEOTIDE SEQUENCE [LARGE SCALE GENOMIC DNA]</scope>
    <source>
        <strain evidence="2 3">QMA0445</strain>
    </source>
</reference>
<organism evidence="2 3">
    <name type="scientific">Streptococcus iniae</name>
    <name type="common">Streptococcus shiloi</name>
    <dbReference type="NCBI Taxonomy" id="1346"/>
    <lineage>
        <taxon>Bacteria</taxon>
        <taxon>Bacillati</taxon>
        <taxon>Bacillota</taxon>
        <taxon>Bacilli</taxon>
        <taxon>Lactobacillales</taxon>
        <taxon>Streptococcaceae</taxon>
        <taxon>Streptococcus</taxon>
    </lineage>
</organism>
<feature type="transmembrane region" description="Helical" evidence="1">
    <location>
        <begin position="15"/>
        <end position="36"/>
    </location>
</feature>
<keyword evidence="1" id="KW-0472">Membrane</keyword>
<evidence type="ECO:0000313" key="2">
    <source>
        <dbReference type="EMBL" id="RLU59057.1"/>
    </source>
</evidence>
<protein>
    <submittedName>
        <fullName evidence="2">Uncharacterized protein</fullName>
    </submittedName>
</protein>
<evidence type="ECO:0000313" key="3">
    <source>
        <dbReference type="Proteomes" id="UP000269148"/>
    </source>
</evidence>
<accession>A0A3L8GQX7</accession>
<keyword evidence="1" id="KW-0812">Transmembrane</keyword>
<sequence>MFRLGKLASKGKVYLLVRLLLGIVSSKVLFFVLTGVKNKLIISSLKKLFYHLLGHLGSFF</sequence>
<keyword evidence="1" id="KW-1133">Transmembrane helix</keyword>
<comment type="caution">
    <text evidence="2">The sequence shown here is derived from an EMBL/GenBank/DDBJ whole genome shotgun (WGS) entry which is preliminary data.</text>
</comment>
<gene>
    <name evidence="2" type="ORF">DIY07_00990</name>
</gene>
<evidence type="ECO:0000256" key="1">
    <source>
        <dbReference type="SAM" id="Phobius"/>
    </source>
</evidence>
<dbReference type="EMBL" id="QLQD01000013">
    <property type="protein sequence ID" value="RLU59057.1"/>
    <property type="molecule type" value="Genomic_DNA"/>
</dbReference>
<dbReference type="Proteomes" id="UP000269148">
    <property type="component" value="Unassembled WGS sequence"/>
</dbReference>
<proteinExistence type="predicted"/>